<accession>A0A066YW23</accession>
<dbReference type="OrthoDB" id="4305403at2"/>
<sequence>MRLAPLPQHNRVNDPAWQAMHATYEPLITPLRRRQLTVDIDFCGGATVIYAELPDGTFLRIGTHTDTGGLPSHIDSVASWLVVREDPDNPTVRHIVYDSTPDDRNVYGAAGGLIAPLLNAIDAFLEARRMPGAPSDHRAVITLTTIHETGPAAFATTLPFTDATIAADRHTELLDALTGQSLAIVHETGYGPWRKHVLAAGDRVQVLTTTLAELVPGGRGDLKCFCVLAHPQTPEDDARLLAQAEHAHRIGDAHGVFLAMQQLYTAQGCPARPKGYARV</sequence>
<evidence type="ECO:0000313" key="1">
    <source>
        <dbReference type="EMBL" id="KDN85718.1"/>
    </source>
</evidence>
<dbReference type="HOGENOM" id="CLU_996700_0_0_11"/>
<protein>
    <submittedName>
        <fullName evidence="1">Uncharacterized protein</fullName>
    </submittedName>
</protein>
<keyword evidence="2" id="KW-1185">Reference proteome</keyword>
<proteinExistence type="predicted"/>
<reference evidence="1 2" key="1">
    <citation type="submission" date="2014-05" db="EMBL/GenBank/DDBJ databases">
        <title>Draft Genome Sequence of Kitasatospora cheerisanensis KCTC 2395.</title>
        <authorList>
            <person name="Nam D.H."/>
        </authorList>
    </citation>
    <scope>NUCLEOTIDE SEQUENCE [LARGE SCALE GENOMIC DNA]</scope>
    <source>
        <strain evidence="1 2">KCTC 2395</strain>
    </source>
</reference>
<dbReference type="RefSeq" id="WP_035862445.1">
    <property type="nucleotide sequence ID" value="NZ_KK853997.1"/>
</dbReference>
<dbReference type="PATRIC" id="fig|1348663.4.peg.2464"/>
<dbReference type="EMBL" id="JNBY01000079">
    <property type="protein sequence ID" value="KDN85718.1"/>
    <property type="molecule type" value="Genomic_DNA"/>
</dbReference>
<name>A0A066YW23_9ACTN</name>
<organism evidence="1 2">
    <name type="scientific">Kitasatospora cheerisanensis KCTC 2395</name>
    <dbReference type="NCBI Taxonomy" id="1348663"/>
    <lineage>
        <taxon>Bacteria</taxon>
        <taxon>Bacillati</taxon>
        <taxon>Actinomycetota</taxon>
        <taxon>Actinomycetes</taxon>
        <taxon>Kitasatosporales</taxon>
        <taxon>Streptomycetaceae</taxon>
        <taxon>Kitasatospora</taxon>
    </lineage>
</organism>
<comment type="caution">
    <text evidence="1">The sequence shown here is derived from an EMBL/GenBank/DDBJ whole genome shotgun (WGS) entry which is preliminary data.</text>
</comment>
<evidence type="ECO:0000313" key="2">
    <source>
        <dbReference type="Proteomes" id="UP000027178"/>
    </source>
</evidence>
<dbReference type="Proteomes" id="UP000027178">
    <property type="component" value="Unassembled WGS sequence"/>
</dbReference>
<dbReference type="AlphaFoldDB" id="A0A066YW23"/>
<dbReference type="eggNOG" id="ENOG502ZZ8W">
    <property type="taxonomic scope" value="Bacteria"/>
</dbReference>
<gene>
    <name evidence="1" type="ORF">KCH_25460</name>
</gene>